<dbReference type="HOGENOM" id="CLU_059042_0_0_1"/>
<dbReference type="Pfam" id="PF13359">
    <property type="entry name" value="DDE_Tnp_4"/>
    <property type="match status" value="1"/>
</dbReference>
<evidence type="ECO:0000313" key="5">
    <source>
        <dbReference type="Proteomes" id="UP000053593"/>
    </source>
</evidence>
<evidence type="ECO:0000256" key="1">
    <source>
        <dbReference type="ARBA" id="ARBA00001968"/>
    </source>
</evidence>
<organism evidence="4 5">
    <name type="scientific">Collybiopsis luxurians FD-317 M1</name>
    <dbReference type="NCBI Taxonomy" id="944289"/>
    <lineage>
        <taxon>Eukaryota</taxon>
        <taxon>Fungi</taxon>
        <taxon>Dikarya</taxon>
        <taxon>Basidiomycota</taxon>
        <taxon>Agaricomycotina</taxon>
        <taxon>Agaricomycetes</taxon>
        <taxon>Agaricomycetidae</taxon>
        <taxon>Agaricales</taxon>
        <taxon>Marasmiineae</taxon>
        <taxon>Omphalotaceae</taxon>
        <taxon>Collybiopsis</taxon>
        <taxon>Collybiopsis luxurians</taxon>
    </lineage>
</organism>
<dbReference type="EMBL" id="KN834782">
    <property type="protein sequence ID" value="KIK58964.1"/>
    <property type="molecule type" value="Genomic_DNA"/>
</dbReference>
<reference evidence="4 5" key="1">
    <citation type="submission" date="2014-04" db="EMBL/GenBank/DDBJ databases">
        <title>Evolutionary Origins and Diversification of the Mycorrhizal Mutualists.</title>
        <authorList>
            <consortium name="DOE Joint Genome Institute"/>
            <consortium name="Mycorrhizal Genomics Consortium"/>
            <person name="Kohler A."/>
            <person name="Kuo A."/>
            <person name="Nagy L.G."/>
            <person name="Floudas D."/>
            <person name="Copeland A."/>
            <person name="Barry K.W."/>
            <person name="Cichocki N."/>
            <person name="Veneault-Fourrey C."/>
            <person name="LaButti K."/>
            <person name="Lindquist E.A."/>
            <person name="Lipzen A."/>
            <person name="Lundell T."/>
            <person name="Morin E."/>
            <person name="Murat C."/>
            <person name="Riley R."/>
            <person name="Ohm R."/>
            <person name="Sun H."/>
            <person name="Tunlid A."/>
            <person name="Henrissat B."/>
            <person name="Grigoriev I.V."/>
            <person name="Hibbett D.S."/>
            <person name="Martin F."/>
        </authorList>
    </citation>
    <scope>NUCLEOTIDE SEQUENCE [LARGE SCALE GENOMIC DNA]</scope>
    <source>
        <strain evidence="4 5">FD-317 M1</strain>
    </source>
</reference>
<feature type="domain" description="DDE Tnp4" evidence="3">
    <location>
        <begin position="153"/>
        <end position="289"/>
    </location>
</feature>
<name>A0A0D0C928_9AGAR</name>
<gene>
    <name evidence="4" type="ORF">GYMLUDRAFT_74737</name>
</gene>
<accession>A0A0D0C928</accession>
<keyword evidence="5" id="KW-1185">Reference proteome</keyword>
<dbReference type="OrthoDB" id="5945905at2759"/>
<evidence type="ECO:0000313" key="4">
    <source>
        <dbReference type="EMBL" id="KIK58964.1"/>
    </source>
</evidence>
<dbReference type="AlphaFoldDB" id="A0A0D0C928"/>
<comment type="cofactor">
    <cofactor evidence="1">
        <name>a divalent metal cation</name>
        <dbReference type="ChEBI" id="CHEBI:60240"/>
    </cofactor>
</comment>
<dbReference type="InterPro" id="IPR027806">
    <property type="entry name" value="HARBI1_dom"/>
</dbReference>
<dbReference type="GO" id="GO:0046872">
    <property type="term" value="F:metal ion binding"/>
    <property type="evidence" value="ECO:0007669"/>
    <property type="project" value="UniProtKB-KW"/>
</dbReference>
<dbReference type="Proteomes" id="UP000053593">
    <property type="component" value="Unassembled WGS sequence"/>
</dbReference>
<sequence length="328" mass="38045">MPRTGQITEEYLLALTPRDCLWNFHFTALEILELAKVFDIPDPFKTHNQYAFLAVEALALLLACFHLGCDQFELVSKYQQYQLSLSEFFNELIEYLDKRWAHLLNCNSEGVLHPDQLLIYVDVITAHSAPLTNCFAFLDCTIQEICCPSVDQEVCYNRYKKIHALKTSMGTFEGQRNNNYLLKSSNILPQLAEFAFWPGIPEDAPIHECNLIVFRDPAYRCNAHLASPFSNDNITQEQCEWNQEMLQVQIEVEHGFRVVVNNFPFLNVFQKMQIFTSPVRHYYQIGVLLTNALNCFHPNQVSQRFDCPPPLINEYFCNSGIDNEDNYM</sequence>
<evidence type="ECO:0000256" key="2">
    <source>
        <dbReference type="ARBA" id="ARBA00022723"/>
    </source>
</evidence>
<evidence type="ECO:0000259" key="3">
    <source>
        <dbReference type="Pfam" id="PF13359"/>
    </source>
</evidence>
<proteinExistence type="predicted"/>
<keyword evidence="2" id="KW-0479">Metal-binding</keyword>
<protein>
    <recommendedName>
        <fullName evidence="3">DDE Tnp4 domain-containing protein</fullName>
    </recommendedName>
</protein>